<protein>
    <recommendedName>
        <fullName evidence="1">Tex-like protein N-terminal domain-containing protein</fullName>
    </recommendedName>
</protein>
<evidence type="ECO:0000313" key="3">
    <source>
        <dbReference type="Proteomes" id="UP000558475"/>
    </source>
</evidence>
<evidence type="ECO:0000313" key="2">
    <source>
        <dbReference type="EMBL" id="NKW10303.1"/>
    </source>
</evidence>
<dbReference type="InterPro" id="IPR018974">
    <property type="entry name" value="Tex-like_N"/>
</dbReference>
<gene>
    <name evidence="2" type="ORF">HGG76_15415</name>
</gene>
<organism evidence="2 3">
    <name type="scientific">Brucella tritici</name>
    <dbReference type="NCBI Taxonomy" id="94626"/>
    <lineage>
        <taxon>Bacteria</taxon>
        <taxon>Pseudomonadati</taxon>
        <taxon>Pseudomonadota</taxon>
        <taxon>Alphaproteobacteria</taxon>
        <taxon>Hyphomicrobiales</taxon>
        <taxon>Brucellaceae</taxon>
        <taxon>Brucella/Ochrobactrum group</taxon>
        <taxon>Brucella</taxon>
    </lineage>
</organism>
<reference evidence="2 3" key="1">
    <citation type="submission" date="2020-04" db="EMBL/GenBank/DDBJ databases">
        <title>Whole genome sequencing of clinical and environmental type strains of Ochrobactrum.</title>
        <authorList>
            <person name="Dharne M."/>
        </authorList>
    </citation>
    <scope>NUCLEOTIDE SEQUENCE [LARGE SCALE GENOMIC DNA]</scope>
    <source>
        <strain evidence="2 3">DSM 13340</strain>
    </source>
</reference>
<proteinExistence type="predicted"/>
<dbReference type="EMBL" id="JAAXZB010000001">
    <property type="protein sequence ID" value="NKW10303.1"/>
    <property type="molecule type" value="Genomic_DNA"/>
</dbReference>
<dbReference type="Pfam" id="PF09371">
    <property type="entry name" value="Tex_N"/>
    <property type="match status" value="1"/>
</dbReference>
<accession>A0A7X6FTX9</accession>
<name>A0A7X6FTX9_9HYPH</name>
<sequence>MNMANDIKRIAGIIAAEINAKPEQAIAAIGLLDEGSTVPFVARYQGSHRRP</sequence>
<dbReference type="InterPro" id="IPR023319">
    <property type="entry name" value="Tex-like_HTH_dom_sf"/>
</dbReference>
<feature type="domain" description="Tex-like protein N-terminal" evidence="1">
    <location>
        <begin position="9"/>
        <end position="44"/>
    </location>
</feature>
<evidence type="ECO:0000259" key="1">
    <source>
        <dbReference type="Pfam" id="PF09371"/>
    </source>
</evidence>
<dbReference type="SUPFAM" id="SSF158832">
    <property type="entry name" value="Tex N-terminal region-like"/>
    <property type="match status" value="1"/>
</dbReference>
<dbReference type="Proteomes" id="UP000558475">
    <property type="component" value="Unassembled WGS sequence"/>
</dbReference>
<dbReference type="Gene3D" id="1.10.10.650">
    <property type="entry name" value="RuvA domain 2-like"/>
    <property type="match status" value="1"/>
</dbReference>
<dbReference type="AlphaFoldDB" id="A0A7X6FTX9"/>
<comment type="caution">
    <text evidence="2">The sequence shown here is derived from an EMBL/GenBank/DDBJ whole genome shotgun (WGS) entry which is preliminary data.</text>
</comment>